<evidence type="ECO:0000256" key="10">
    <source>
        <dbReference type="ARBA" id="ARBA00022840"/>
    </source>
</evidence>
<dbReference type="Pfam" id="PF02606">
    <property type="entry name" value="LpxK"/>
    <property type="match status" value="1"/>
</dbReference>
<keyword evidence="11 13" id="KW-0443">Lipid metabolism</keyword>
<dbReference type="GO" id="GO:0009029">
    <property type="term" value="F:lipid-A 4'-kinase activity"/>
    <property type="evidence" value="ECO:0007669"/>
    <property type="project" value="UniProtKB-UniRule"/>
</dbReference>
<evidence type="ECO:0000256" key="8">
    <source>
        <dbReference type="ARBA" id="ARBA00022741"/>
    </source>
</evidence>
<comment type="similarity">
    <text evidence="13">Belongs to the LpxK family.</text>
</comment>
<dbReference type="GO" id="GO:0009245">
    <property type="term" value="P:lipid A biosynthetic process"/>
    <property type="evidence" value="ECO:0007669"/>
    <property type="project" value="UniProtKB-UniRule"/>
</dbReference>
<keyword evidence="8 13" id="KW-0547">Nucleotide-binding</keyword>
<gene>
    <name evidence="13" type="primary">lpxK</name>
    <name evidence="14" type="ORF">C5689_10015</name>
</gene>
<keyword evidence="7 13" id="KW-0808">Transferase</keyword>
<dbReference type="GO" id="GO:0009244">
    <property type="term" value="P:lipopolysaccharide core region biosynthetic process"/>
    <property type="evidence" value="ECO:0007669"/>
    <property type="project" value="TreeGrafter"/>
</dbReference>
<organism evidence="14 15">
    <name type="scientific">Methylosinus sporium</name>
    <dbReference type="NCBI Taxonomy" id="428"/>
    <lineage>
        <taxon>Bacteria</taxon>
        <taxon>Pseudomonadati</taxon>
        <taxon>Pseudomonadota</taxon>
        <taxon>Alphaproteobacteria</taxon>
        <taxon>Hyphomicrobiales</taxon>
        <taxon>Methylocystaceae</taxon>
        <taxon>Methylosinus</taxon>
    </lineage>
</organism>
<feature type="binding site" evidence="13">
    <location>
        <begin position="52"/>
        <end position="59"/>
    </location>
    <ligand>
        <name>ATP</name>
        <dbReference type="ChEBI" id="CHEBI:30616"/>
    </ligand>
</feature>
<comment type="caution">
    <text evidence="14">The sequence shown here is derived from an EMBL/GenBank/DDBJ whole genome shotgun (WGS) entry which is preliminary data.</text>
</comment>
<dbReference type="AlphaFoldDB" id="A0A2U1SR37"/>
<dbReference type="Proteomes" id="UP000245137">
    <property type="component" value="Unassembled WGS sequence"/>
</dbReference>
<dbReference type="PANTHER" id="PTHR42724">
    <property type="entry name" value="TETRAACYLDISACCHARIDE 4'-KINASE"/>
    <property type="match status" value="1"/>
</dbReference>
<evidence type="ECO:0000256" key="7">
    <source>
        <dbReference type="ARBA" id="ARBA00022679"/>
    </source>
</evidence>
<keyword evidence="10 13" id="KW-0067">ATP-binding</keyword>
<evidence type="ECO:0000256" key="9">
    <source>
        <dbReference type="ARBA" id="ARBA00022777"/>
    </source>
</evidence>
<reference evidence="14 15" key="1">
    <citation type="journal article" date="2018" name="Appl. Microbiol. Biotechnol.">
        <title>Co-cultivation of the strictly anaerobic methanogen Methanosarcina barkeri with aerobic methanotrophs in an oxygen-limited membrane bioreactor.</title>
        <authorList>
            <person name="In 't Zandt M.H."/>
            <person name="van den Bosch T.J.M."/>
            <person name="Rijkers R."/>
            <person name="van Kessel M.A.H.J."/>
            <person name="Jetten M.S.M."/>
            <person name="Welte C.U."/>
        </authorList>
    </citation>
    <scope>NUCLEOTIDE SEQUENCE [LARGE SCALE GENOMIC DNA]</scope>
    <source>
        <strain evidence="14 15">DSM 17706</strain>
    </source>
</reference>
<dbReference type="PANTHER" id="PTHR42724:SF1">
    <property type="entry name" value="TETRAACYLDISACCHARIDE 4'-KINASE, MITOCHONDRIAL-RELATED"/>
    <property type="match status" value="1"/>
</dbReference>
<evidence type="ECO:0000313" key="15">
    <source>
        <dbReference type="Proteomes" id="UP000245137"/>
    </source>
</evidence>
<keyword evidence="9 13" id="KW-0418">Kinase</keyword>
<keyword evidence="6 13" id="KW-0441">Lipid A biosynthesis</keyword>
<dbReference type="EMBL" id="PUIV01000012">
    <property type="protein sequence ID" value="PWB94081.1"/>
    <property type="molecule type" value="Genomic_DNA"/>
</dbReference>
<evidence type="ECO:0000256" key="6">
    <source>
        <dbReference type="ARBA" id="ARBA00022556"/>
    </source>
</evidence>
<evidence type="ECO:0000256" key="4">
    <source>
        <dbReference type="ARBA" id="ARBA00016436"/>
    </source>
</evidence>
<comment type="pathway">
    <text evidence="2 13">Glycolipid biosynthesis; lipid IV(A) biosynthesis; lipid IV(A) from (3R)-3-hydroxytetradecanoyl-[acyl-carrier-protein] and UDP-N-acetyl-alpha-D-glucosamine: step 6/6.</text>
</comment>
<accession>A0A2U1SR37</accession>
<keyword evidence="15" id="KW-1185">Reference proteome</keyword>
<comment type="catalytic activity">
    <reaction evidence="13">
        <text>a lipid A disaccharide + ATP = a lipid IVA + ADP + H(+)</text>
        <dbReference type="Rhea" id="RHEA:67840"/>
        <dbReference type="ChEBI" id="CHEBI:15378"/>
        <dbReference type="ChEBI" id="CHEBI:30616"/>
        <dbReference type="ChEBI" id="CHEBI:176343"/>
        <dbReference type="ChEBI" id="CHEBI:176425"/>
        <dbReference type="ChEBI" id="CHEBI:456216"/>
        <dbReference type="EC" id="2.7.1.130"/>
    </reaction>
</comment>
<evidence type="ECO:0000256" key="2">
    <source>
        <dbReference type="ARBA" id="ARBA00004870"/>
    </source>
</evidence>
<sequence length="327" mass="34423">MRAPDFWRRAPASPLARALAPLGALYGSIASARMARPGARADLPAIVIGGPTLGGDGKTPAALAVAASLMEMGERPFFLTRGYGPRDMRGAPFLVDAKIHTARETGDEALLLARCAPTIVGVDRAAGARLARDLGATALALDDGLQSRRLEPDLALMVVDGSYGAGNGLCLPAGPLRAPLRRQLAAVDALMLIGEGAAGEAVAEHARAAGKPVLRARIAPLADRLPERALAFAGIARPQKFFATLEGLGVEIVGRKSFADHHAYTARELAALEREAARLGATLVTTEKDAARLSPDAAARVQALPIRLRSEKEEMLRRLLRRALARN</sequence>
<evidence type="ECO:0000256" key="13">
    <source>
        <dbReference type="HAMAP-Rule" id="MF_00409"/>
    </source>
</evidence>
<comment type="function">
    <text evidence="1 13">Transfers the gamma-phosphate of ATP to the 4'-position of a tetraacyldisaccharide 1-phosphate intermediate (termed DS-1-P) to form tetraacyldisaccharide 1,4'-bis-phosphate (lipid IVA).</text>
</comment>
<evidence type="ECO:0000313" key="14">
    <source>
        <dbReference type="EMBL" id="PWB94081.1"/>
    </source>
</evidence>
<evidence type="ECO:0000256" key="11">
    <source>
        <dbReference type="ARBA" id="ARBA00023098"/>
    </source>
</evidence>
<evidence type="ECO:0000256" key="1">
    <source>
        <dbReference type="ARBA" id="ARBA00002274"/>
    </source>
</evidence>
<evidence type="ECO:0000256" key="3">
    <source>
        <dbReference type="ARBA" id="ARBA00012071"/>
    </source>
</evidence>
<protein>
    <recommendedName>
        <fullName evidence="4 13">Tetraacyldisaccharide 4'-kinase</fullName>
        <ecNumber evidence="3 13">2.7.1.130</ecNumber>
    </recommendedName>
    <alternativeName>
        <fullName evidence="12 13">Lipid A 4'-kinase</fullName>
    </alternativeName>
</protein>
<dbReference type="NCBIfam" id="TIGR00682">
    <property type="entry name" value="lpxK"/>
    <property type="match status" value="1"/>
</dbReference>
<dbReference type="GO" id="GO:0005886">
    <property type="term" value="C:plasma membrane"/>
    <property type="evidence" value="ECO:0007669"/>
    <property type="project" value="TreeGrafter"/>
</dbReference>
<proteinExistence type="inferred from homology"/>
<name>A0A2U1SR37_METSR</name>
<dbReference type="UniPathway" id="UPA00359">
    <property type="reaction ID" value="UER00482"/>
</dbReference>
<evidence type="ECO:0000256" key="5">
    <source>
        <dbReference type="ARBA" id="ARBA00022516"/>
    </source>
</evidence>
<dbReference type="OrthoDB" id="9766423at2"/>
<dbReference type="GO" id="GO:0005524">
    <property type="term" value="F:ATP binding"/>
    <property type="evidence" value="ECO:0007669"/>
    <property type="project" value="UniProtKB-UniRule"/>
</dbReference>
<dbReference type="EC" id="2.7.1.130" evidence="3 13"/>
<dbReference type="HAMAP" id="MF_00409">
    <property type="entry name" value="LpxK"/>
    <property type="match status" value="1"/>
</dbReference>
<keyword evidence="5 13" id="KW-0444">Lipid biosynthesis</keyword>
<evidence type="ECO:0000256" key="12">
    <source>
        <dbReference type="ARBA" id="ARBA00029757"/>
    </source>
</evidence>
<dbReference type="InterPro" id="IPR003758">
    <property type="entry name" value="LpxK"/>
</dbReference>
<dbReference type="RefSeq" id="WP_108917139.1">
    <property type="nucleotide sequence ID" value="NZ_BGJY01000002.1"/>
</dbReference>